<accession>A0ABR6U530</accession>
<dbReference type="SUPFAM" id="SSF56300">
    <property type="entry name" value="Metallo-dependent phosphatases"/>
    <property type="match status" value="1"/>
</dbReference>
<evidence type="ECO:0000259" key="1">
    <source>
        <dbReference type="Pfam" id="PF00149"/>
    </source>
</evidence>
<dbReference type="PANTHER" id="PTHR42850">
    <property type="entry name" value="METALLOPHOSPHOESTERASE"/>
    <property type="match status" value="1"/>
</dbReference>
<dbReference type="InterPro" id="IPR029052">
    <property type="entry name" value="Metallo-depent_PP-like"/>
</dbReference>
<organism evidence="2 3">
    <name type="scientific">Nocardioides deserti</name>
    <dbReference type="NCBI Taxonomy" id="1588644"/>
    <lineage>
        <taxon>Bacteria</taxon>
        <taxon>Bacillati</taxon>
        <taxon>Actinomycetota</taxon>
        <taxon>Actinomycetes</taxon>
        <taxon>Propionibacteriales</taxon>
        <taxon>Nocardioidaceae</taxon>
        <taxon>Nocardioides</taxon>
    </lineage>
</organism>
<dbReference type="Gene3D" id="3.60.21.10">
    <property type="match status" value="1"/>
</dbReference>
<dbReference type="EMBL" id="JACMYC010000001">
    <property type="protein sequence ID" value="MBC2959213.1"/>
    <property type="molecule type" value="Genomic_DNA"/>
</dbReference>
<dbReference type="Proteomes" id="UP000604001">
    <property type="component" value="Unassembled WGS sequence"/>
</dbReference>
<evidence type="ECO:0000313" key="2">
    <source>
        <dbReference type="EMBL" id="MBC2959213.1"/>
    </source>
</evidence>
<reference evidence="2 3" key="1">
    <citation type="submission" date="2020-08" db="EMBL/GenBank/DDBJ databases">
        <title>novel species in genus Nocardioides.</title>
        <authorList>
            <person name="Zhang G."/>
        </authorList>
    </citation>
    <scope>NUCLEOTIDE SEQUENCE [LARGE SCALE GENOMIC DNA]</scope>
    <source>
        <strain evidence="2 3">SC8A-24</strain>
    </source>
</reference>
<comment type="caution">
    <text evidence="2">The sequence shown here is derived from an EMBL/GenBank/DDBJ whole genome shotgun (WGS) entry which is preliminary data.</text>
</comment>
<keyword evidence="3" id="KW-1185">Reference proteome</keyword>
<dbReference type="Pfam" id="PF00149">
    <property type="entry name" value="Metallophos"/>
    <property type="match status" value="1"/>
</dbReference>
<proteinExistence type="predicted"/>
<dbReference type="InterPro" id="IPR004843">
    <property type="entry name" value="Calcineurin-like_PHP"/>
</dbReference>
<dbReference type="PANTHER" id="PTHR42850:SF4">
    <property type="entry name" value="ZINC-DEPENDENT ENDOPOLYPHOSPHATASE"/>
    <property type="match status" value="1"/>
</dbReference>
<evidence type="ECO:0000313" key="3">
    <source>
        <dbReference type="Proteomes" id="UP000604001"/>
    </source>
</evidence>
<gene>
    <name evidence="2" type="ORF">H7344_02735</name>
</gene>
<feature type="domain" description="Calcineurin-like phosphoesterase" evidence="1">
    <location>
        <begin position="5"/>
        <end position="157"/>
    </location>
</feature>
<name>A0ABR6U530_9ACTN</name>
<protein>
    <submittedName>
        <fullName evidence="2">Metallophosphoesterase</fullName>
    </submittedName>
</protein>
<dbReference type="InterPro" id="IPR050126">
    <property type="entry name" value="Ap4A_hydrolase"/>
</dbReference>
<sequence>MSSEIAFVGDVHGNRPALSGLWRALVRRETSHVIFLGDYINKGSQSAGVMQDLIAHRRAGRASLLAGNHELALLDAIDRQDLSGFLKMGGAMTVKSYVGRRVGPDVFADFIAAFPPEHLAELRAMRTAYETDELIAEHIPSNSPTAKFHISAHIPVGELPRIGSRTARVDTGCGTDSGRLTALLWPSLDYMQVNSQGEVVP</sequence>